<organism evidence="3 4">
    <name type="scientific">Bacteroides intestinalis</name>
    <dbReference type="NCBI Taxonomy" id="329854"/>
    <lineage>
        <taxon>Bacteria</taxon>
        <taxon>Pseudomonadati</taxon>
        <taxon>Bacteroidota</taxon>
        <taxon>Bacteroidia</taxon>
        <taxon>Bacteroidales</taxon>
        <taxon>Bacteroidaceae</taxon>
        <taxon>Bacteroides</taxon>
    </lineage>
</organism>
<dbReference type="HAMAP" id="MF_01845">
    <property type="entry name" value="UPF0597"/>
    <property type="match status" value="1"/>
</dbReference>
<dbReference type="InterPro" id="IPR005130">
    <property type="entry name" value="Ser_deHydtase-like_asu"/>
</dbReference>
<dbReference type="PANTHER" id="PTHR30501:SF2">
    <property type="entry name" value="UPF0597 PROTEIN YHAM"/>
    <property type="match status" value="1"/>
</dbReference>
<dbReference type="GO" id="GO:0080146">
    <property type="term" value="F:L-cysteine desulfhydrase activity"/>
    <property type="evidence" value="ECO:0007669"/>
    <property type="project" value="TreeGrafter"/>
</dbReference>
<accession>A0A412YDV7</accession>
<dbReference type="RefSeq" id="WP_022393575.1">
    <property type="nucleotide sequence ID" value="NZ_QRZF01000004.1"/>
</dbReference>
<name>A0A412YDV7_9BACE</name>
<evidence type="ECO:0000313" key="3">
    <source>
        <dbReference type="EMBL" id="RGV55601.1"/>
    </source>
</evidence>
<dbReference type="PANTHER" id="PTHR30501">
    <property type="entry name" value="UPF0597 PROTEIN YHAM"/>
    <property type="match status" value="1"/>
</dbReference>
<evidence type="ECO:0000256" key="1">
    <source>
        <dbReference type="HAMAP-Rule" id="MF_01845"/>
    </source>
</evidence>
<dbReference type="InterPro" id="IPR021144">
    <property type="entry name" value="UPF0597"/>
</dbReference>
<dbReference type="Proteomes" id="UP000283850">
    <property type="component" value="Unassembled WGS sequence"/>
</dbReference>
<gene>
    <name evidence="3" type="ORF">DWW10_07640</name>
</gene>
<evidence type="ECO:0000313" key="4">
    <source>
        <dbReference type="Proteomes" id="UP000283850"/>
    </source>
</evidence>
<dbReference type="EMBL" id="QRZF01000004">
    <property type="protein sequence ID" value="RGV55601.1"/>
    <property type="molecule type" value="Genomic_DNA"/>
</dbReference>
<feature type="domain" description="Serine dehydratase-like alpha subunit" evidence="2">
    <location>
        <begin position="187"/>
        <end position="421"/>
    </location>
</feature>
<proteinExistence type="inferred from homology"/>
<reference evidence="3 4" key="1">
    <citation type="submission" date="2018-08" db="EMBL/GenBank/DDBJ databases">
        <title>A genome reference for cultivated species of the human gut microbiota.</title>
        <authorList>
            <person name="Zou Y."/>
            <person name="Xue W."/>
            <person name="Luo G."/>
        </authorList>
    </citation>
    <scope>NUCLEOTIDE SEQUENCE [LARGE SCALE GENOMIC DNA]</scope>
    <source>
        <strain evidence="3 4">AF14-32</strain>
    </source>
</reference>
<comment type="similarity">
    <text evidence="1">Belongs to the UPF0597 family.</text>
</comment>
<dbReference type="Pfam" id="PF03313">
    <property type="entry name" value="SDH_alpha"/>
    <property type="match status" value="1"/>
</dbReference>
<dbReference type="PIRSF" id="PIRSF006054">
    <property type="entry name" value="UCP006054"/>
    <property type="match status" value="1"/>
</dbReference>
<comment type="caution">
    <text evidence="3">The sequence shown here is derived from an EMBL/GenBank/DDBJ whole genome shotgun (WGS) entry which is preliminary data.</text>
</comment>
<protein>
    <recommendedName>
        <fullName evidence="1">UPF0597 protein DWW10_07640</fullName>
    </recommendedName>
</protein>
<dbReference type="AlphaFoldDB" id="A0A412YDV7"/>
<sequence>MITETERKRIIDLIHQEVVPAIGCTEPIAVALCVAKATETLETKPERINVLLSANILKNAMGVGIPGTGMIGLPIAIALGALIGKSEYQLEVLKDSTPDVVGEGKRFIEEKRIHISLKENIEEKLYIEVCCEAGDDKATAVIAGGHTTFIYIERNGEVQFQKQHTASCEKEEECLELTLRKVYDFALNTPLDEISFILETARLNKAAAERSFEGNYGHGLGKMLRGTYEHKVMGDSVFSHILSYTSGACDARMAGAMIPVMSNSGSGNQGISATLPVLVFAEENDKSEEELIRALMLSHLTVIYIKQSLGRLSALCGCVVAATGSSCGITWLMGGTYDQVAYAVQNMIANLTGMICDGAKPSCALKVTTGVSTAVLSAIMAMENRCVTSVEGIIDEDVDQSIRNLTKIGSKGMNETDKLVLEIMTGK</sequence>
<dbReference type="GO" id="GO:0019450">
    <property type="term" value="P:L-cysteine catabolic process to pyruvate"/>
    <property type="evidence" value="ECO:0007669"/>
    <property type="project" value="TreeGrafter"/>
</dbReference>
<evidence type="ECO:0000259" key="2">
    <source>
        <dbReference type="Pfam" id="PF03313"/>
    </source>
</evidence>